<gene>
    <name evidence="1" type="ORF">CR513_24580</name>
</gene>
<feature type="non-terminal residue" evidence="1">
    <location>
        <position position="1"/>
    </location>
</feature>
<evidence type="ECO:0000313" key="2">
    <source>
        <dbReference type="Proteomes" id="UP000257109"/>
    </source>
</evidence>
<sequence>MLQQKELPKKLWVEAWLFSWKIDFLHEIFKIKILSRLDTIDRPPIHGTRLLSDIYQRNKIALCNISV</sequence>
<protein>
    <submittedName>
        <fullName evidence="1">Uncharacterized protein</fullName>
    </submittedName>
</protein>
<comment type="caution">
    <text evidence="1">The sequence shown here is derived from an EMBL/GenBank/DDBJ whole genome shotgun (WGS) entry which is preliminary data.</text>
</comment>
<reference evidence="1" key="1">
    <citation type="submission" date="2018-05" db="EMBL/GenBank/DDBJ databases">
        <title>Draft genome of Mucuna pruriens seed.</title>
        <authorList>
            <person name="Nnadi N.E."/>
            <person name="Vos R."/>
            <person name="Hasami M.H."/>
            <person name="Devisetty U.K."/>
            <person name="Aguiy J.C."/>
        </authorList>
    </citation>
    <scope>NUCLEOTIDE SEQUENCE [LARGE SCALE GENOMIC DNA]</scope>
    <source>
        <strain evidence="1">JCA_2017</strain>
    </source>
</reference>
<name>A0A371GRN9_MUCPR</name>
<dbReference type="EMBL" id="QJKJ01004676">
    <property type="protein sequence ID" value="RDX93202.1"/>
    <property type="molecule type" value="Genomic_DNA"/>
</dbReference>
<keyword evidence="2" id="KW-1185">Reference proteome</keyword>
<dbReference type="AlphaFoldDB" id="A0A371GRN9"/>
<organism evidence="1 2">
    <name type="scientific">Mucuna pruriens</name>
    <name type="common">Velvet bean</name>
    <name type="synonym">Dolichos pruriens</name>
    <dbReference type="NCBI Taxonomy" id="157652"/>
    <lineage>
        <taxon>Eukaryota</taxon>
        <taxon>Viridiplantae</taxon>
        <taxon>Streptophyta</taxon>
        <taxon>Embryophyta</taxon>
        <taxon>Tracheophyta</taxon>
        <taxon>Spermatophyta</taxon>
        <taxon>Magnoliopsida</taxon>
        <taxon>eudicotyledons</taxon>
        <taxon>Gunneridae</taxon>
        <taxon>Pentapetalae</taxon>
        <taxon>rosids</taxon>
        <taxon>fabids</taxon>
        <taxon>Fabales</taxon>
        <taxon>Fabaceae</taxon>
        <taxon>Papilionoideae</taxon>
        <taxon>50 kb inversion clade</taxon>
        <taxon>NPAAA clade</taxon>
        <taxon>indigoferoid/millettioid clade</taxon>
        <taxon>Phaseoleae</taxon>
        <taxon>Mucuna</taxon>
    </lineage>
</organism>
<evidence type="ECO:0000313" key="1">
    <source>
        <dbReference type="EMBL" id="RDX93202.1"/>
    </source>
</evidence>
<dbReference type="Proteomes" id="UP000257109">
    <property type="component" value="Unassembled WGS sequence"/>
</dbReference>
<accession>A0A371GRN9</accession>
<proteinExistence type="predicted"/>